<evidence type="ECO:0000313" key="2">
    <source>
        <dbReference type="Proteomes" id="UP000320672"/>
    </source>
</evidence>
<dbReference type="AlphaFoldDB" id="A0A517MI78"/>
<accession>A0A517MI78</accession>
<organism evidence="1 2">
    <name type="scientific">Roseimaritima multifibrata</name>
    <dbReference type="NCBI Taxonomy" id="1930274"/>
    <lineage>
        <taxon>Bacteria</taxon>
        <taxon>Pseudomonadati</taxon>
        <taxon>Planctomycetota</taxon>
        <taxon>Planctomycetia</taxon>
        <taxon>Pirellulales</taxon>
        <taxon>Pirellulaceae</taxon>
        <taxon>Roseimaritima</taxon>
    </lineage>
</organism>
<dbReference type="Proteomes" id="UP000320672">
    <property type="component" value="Chromosome"/>
</dbReference>
<keyword evidence="2" id="KW-1185">Reference proteome</keyword>
<name>A0A517MI78_9BACT</name>
<sequence>MLTPRCINWIAAKWINAAFLDRYLAAIATCAASTGSHYGSGNMGHSAGWVAINRVARAVATAASGIDRCAGISGSAGAAWLAIASHRSAGCRVATSIARAAGGDAVRIGVTDSGTGGITVLRYRVTVLGRCGRTVSHRLSTAANAIGTGATDSHLCLSDR</sequence>
<proteinExistence type="predicted"/>
<gene>
    <name evidence="1" type="ORF">FF011L_33620</name>
</gene>
<reference evidence="1 2" key="1">
    <citation type="submission" date="2019-02" db="EMBL/GenBank/DDBJ databases">
        <title>Deep-cultivation of Planctomycetes and their phenomic and genomic characterization uncovers novel biology.</title>
        <authorList>
            <person name="Wiegand S."/>
            <person name="Jogler M."/>
            <person name="Boedeker C."/>
            <person name="Pinto D."/>
            <person name="Vollmers J."/>
            <person name="Rivas-Marin E."/>
            <person name="Kohn T."/>
            <person name="Peeters S.H."/>
            <person name="Heuer A."/>
            <person name="Rast P."/>
            <person name="Oberbeckmann S."/>
            <person name="Bunk B."/>
            <person name="Jeske O."/>
            <person name="Meyerdierks A."/>
            <person name="Storesund J.E."/>
            <person name="Kallscheuer N."/>
            <person name="Luecker S."/>
            <person name="Lage O.M."/>
            <person name="Pohl T."/>
            <person name="Merkel B.J."/>
            <person name="Hornburger P."/>
            <person name="Mueller R.-W."/>
            <person name="Bruemmer F."/>
            <person name="Labrenz M."/>
            <person name="Spormann A.M."/>
            <person name="Op den Camp H."/>
            <person name="Overmann J."/>
            <person name="Amann R."/>
            <person name="Jetten M.S.M."/>
            <person name="Mascher T."/>
            <person name="Medema M.H."/>
            <person name="Devos D.P."/>
            <person name="Kaster A.-K."/>
            <person name="Ovreas L."/>
            <person name="Rohde M."/>
            <person name="Galperin M.Y."/>
            <person name="Jogler C."/>
        </authorList>
    </citation>
    <scope>NUCLEOTIDE SEQUENCE [LARGE SCALE GENOMIC DNA]</scope>
    <source>
        <strain evidence="1 2">FF011L</strain>
    </source>
</reference>
<evidence type="ECO:0000313" key="1">
    <source>
        <dbReference type="EMBL" id="QDS94583.1"/>
    </source>
</evidence>
<dbReference type="EMBL" id="CP036262">
    <property type="protein sequence ID" value="QDS94583.1"/>
    <property type="molecule type" value="Genomic_DNA"/>
</dbReference>
<dbReference type="KEGG" id="rml:FF011L_33620"/>
<protein>
    <submittedName>
        <fullName evidence="1">Uncharacterized protein</fullName>
    </submittedName>
</protein>